<comment type="caution">
    <text evidence="3">The sequence shown here is derived from an EMBL/GenBank/DDBJ whole genome shotgun (WGS) entry which is preliminary data.</text>
</comment>
<feature type="region of interest" description="Disordered" evidence="1">
    <location>
        <begin position="183"/>
        <end position="217"/>
    </location>
</feature>
<dbReference type="SUPFAM" id="SSF56672">
    <property type="entry name" value="DNA/RNA polymerases"/>
    <property type="match status" value="1"/>
</dbReference>
<dbReference type="Gene3D" id="3.30.420.10">
    <property type="entry name" value="Ribonuclease H-like superfamily/Ribonuclease H"/>
    <property type="match status" value="1"/>
</dbReference>
<dbReference type="PANTHER" id="PTHR34222">
    <property type="entry name" value="GAG_PRE-INTEGRS DOMAIN-CONTAINING PROTEIN"/>
    <property type="match status" value="1"/>
</dbReference>
<feature type="compositionally biased region" description="Low complexity" evidence="1">
    <location>
        <begin position="204"/>
        <end position="217"/>
    </location>
</feature>
<dbReference type="EMBL" id="BQNB010012903">
    <property type="protein sequence ID" value="GJT09394.1"/>
    <property type="molecule type" value="Genomic_DNA"/>
</dbReference>
<reference evidence="3" key="2">
    <citation type="submission" date="2022-01" db="EMBL/GenBank/DDBJ databases">
        <authorList>
            <person name="Yamashiro T."/>
            <person name="Shiraishi A."/>
            <person name="Satake H."/>
            <person name="Nakayama K."/>
        </authorList>
    </citation>
    <scope>NUCLEOTIDE SEQUENCE</scope>
</reference>
<evidence type="ECO:0000259" key="2">
    <source>
        <dbReference type="Pfam" id="PF07727"/>
    </source>
</evidence>
<evidence type="ECO:0000313" key="3">
    <source>
        <dbReference type="EMBL" id="GJT09394.1"/>
    </source>
</evidence>
<feature type="domain" description="Reverse transcriptase Ty1/copia-type" evidence="2">
    <location>
        <begin position="422"/>
        <end position="610"/>
    </location>
</feature>
<dbReference type="InterPro" id="IPR012337">
    <property type="entry name" value="RNaseH-like_sf"/>
</dbReference>
<evidence type="ECO:0000256" key="1">
    <source>
        <dbReference type="SAM" id="MobiDB-lite"/>
    </source>
</evidence>
<dbReference type="Pfam" id="PF07727">
    <property type="entry name" value="RVT_2"/>
    <property type="match status" value="1"/>
</dbReference>
<dbReference type="InterPro" id="IPR043502">
    <property type="entry name" value="DNA/RNA_pol_sf"/>
</dbReference>
<reference evidence="3" key="1">
    <citation type="journal article" date="2022" name="Int. J. Mol. Sci.">
        <title>Draft Genome of Tanacetum Coccineum: Genomic Comparison of Closely Related Tanacetum-Family Plants.</title>
        <authorList>
            <person name="Yamashiro T."/>
            <person name="Shiraishi A."/>
            <person name="Nakayama K."/>
            <person name="Satake H."/>
        </authorList>
    </citation>
    <scope>NUCLEOTIDE SEQUENCE</scope>
</reference>
<dbReference type="InterPro" id="IPR036397">
    <property type="entry name" value="RNaseH_sf"/>
</dbReference>
<accession>A0ABQ5B559</accession>
<protein>
    <submittedName>
        <fullName evidence="3">Ribonuclease H-like domain-containing protein</fullName>
    </submittedName>
</protein>
<dbReference type="Proteomes" id="UP001151760">
    <property type="component" value="Unassembled WGS sequence"/>
</dbReference>
<feature type="compositionally biased region" description="Polar residues" evidence="1">
    <location>
        <begin position="192"/>
        <end position="203"/>
    </location>
</feature>
<dbReference type="PANTHER" id="PTHR34222:SF99">
    <property type="entry name" value="PROTEIN, PUTATIVE-RELATED"/>
    <property type="match status" value="1"/>
</dbReference>
<name>A0ABQ5B559_9ASTR</name>
<evidence type="ECO:0000313" key="4">
    <source>
        <dbReference type="Proteomes" id="UP001151760"/>
    </source>
</evidence>
<keyword evidence="4" id="KW-1185">Reference proteome</keyword>
<gene>
    <name evidence="3" type="ORF">Tco_0856436</name>
</gene>
<proteinExistence type="predicted"/>
<organism evidence="3 4">
    <name type="scientific">Tanacetum coccineum</name>
    <dbReference type="NCBI Taxonomy" id="301880"/>
    <lineage>
        <taxon>Eukaryota</taxon>
        <taxon>Viridiplantae</taxon>
        <taxon>Streptophyta</taxon>
        <taxon>Embryophyta</taxon>
        <taxon>Tracheophyta</taxon>
        <taxon>Spermatophyta</taxon>
        <taxon>Magnoliopsida</taxon>
        <taxon>eudicotyledons</taxon>
        <taxon>Gunneridae</taxon>
        <taxon>Pentapetalae</taxon>
        <taxon>asterids</taxon>
        <taxon>campanulids</taxon>
        <taxon>Asterales</taxon>
        <taxon>Asteraceae</taxon>
        <taxon>Asteroideae</taxon>
        <taxon>Anthemideae</taxon>
        <taxon>Anthemidinae</taxon>
        <taxon>Tanacetum</taxon>
    </lineage>
</organism>
<dbReference type="SUPFAM" id="SSF53098">
    <property type="entry name" value="Ribonuclease H-like"/>
    <property type="match status" value="1"/>
</dbReference>
<sequence length="633" mass="71322">MGQVGSTPREREWHHHWSGEPFDFLMPLQSIDFAGFFEALDLTLLEDVVRPFASSLGVLVRLPEEAFEELHVTELLKLMQFLMGLDDSYMSIRSSILSRETLPDVKIAYAIISSEESHRMASGSVSGHTQRAQTSAFMSNNPNHARPNGGSEIICENCGYNGHTIERCFKIIGYPSDFGKKKGQNSKGKNVAYNSVGTTSGSNTGPDSCSTSGSTSGGFTDEQLATLLSLFKDKGPERNVQANMADWHCMLRHPGDPALDVLKGVLKIDKEDKNHFCEICQRAKQTRKPFPLSEHKTKSLGDIVHLDLWGPYKNGVVERKHRHLLNVARCLMFQWGIPLRFWTECVLTATYLINRLPSSVLNDSKVKYGIEKFVSYSKLSGDILCFVTHLNKNSEPRSFFEASQSPQWIDAMNLEMSALLENDTWELVELPFGRKALNSKWVWKLKFKSSGEIERYKARLVAMGCAQKEGVDYEETFSPVVKMVTVRCVINLAVNQSWPIYQLDINNAFLYGDLDETVYMKPPQGFYPGNDKLVCRLKKSIYGLKQSPRQWNAKLTSVLVENGFCQSKSDYSLYTKSVGDVFLVLLVYVDDIIVMVTMLRKLRSLGILVAKSSGMSLKAFSDADWAKCIVHKR</sequence>
<dbReference type="InterPro" id="IPR013103">
    <property type="entry name" value="RVT_2"/>
</dbReference>